<organism evidence="1 2">
    <name type="scientific">Tubulinosema ratisbonensis</name>
    <dbReference type="NCBI Taxonomy" id="291195"/>
    <lineage>
        <taxon>Eukaryota</taxon>
        <taxon>Fungi</taxon>
        <taxon>Fungi incertae sedis</taxon>
        <taxon>Microsporidia</taxon>
        <taxon>Tubulinosematoidea</taxon>
        <taxon>Tubulinosematidae</taxon>
        <taxon>Tubulinosema</taxon>
    </lineage>
</organism>
<name>A0A437AN72_9MICR</name>
<dbReference type="GO" id="GO:0006886">
    <property type="term" value="P:intracellular protein transport"/>
    <property type="evidence" value="ECO:0007669"/>
    <property type="project" value="InterPro"/>
</dbReference>
<gene>
    <name evidence="1" type="ORF">TUBRATIS_009300</name>
</gene>
<dbReference type="PANTHER" id="PTHR10635">
    <property type="entry name" value="COATOMER SUBUNIT BETA"/>
    <property type="match status" value="1"/>
</dbReference>
<dbReference type="SUPFAM" id="SSF48371">
    <property type="entry name" value="ARM repeat"/>
    <property type="match status" value="1"/>
</dbReference>
<dbReference type="PANTHER" id="PTHR10635:SF0">
    <property type="entry name" value="COATOMER SUBUNIT BETA"/>
    <property type="match status" value="1"/>
</dbReference>
<comment type="caution">
    <text evidence="1">The sequence shown here is derived from an EMBL/GenBank/DDBJ whole genome shotgun (WGS) entry which is preliminary data.</text>
</comment>
<dbReference type="VEuPathDB" id="MicrosporidiaDB:TUBRATIS_009300"/>
<dbReference type="OrthoDB" id="10261439at2759"/>
<dbReference type="Gene3D" id="1.25.10.10">
    <property type="entry name" value="Leucine-rich Repeat Variant"/>
    <property type="match status" value="1"/>
</dbReference>
<protein>
    <submittedName>
        <fullName evidence="1">Coatomer subunit beta</fullName>
    </submittedName>
</protein>
<dbReference type="AlphaFoldDB" id="A0A437AN72"/>
<dbReference type="InterPro" id="IPR011989">
    <property type="entry name" value="ARM-like"/>
</dbReference>
<dbReference type="Proteomes" id="UP000282876">
    <property type="component" value="Unassembled WGS sequence"/>
</dbReference>
<sequence length="483" mass="57235">MATFYYSGEVQPNYIRNLTINLPADYKKIHEIMRSHSDIFSLDLLLYIERYPYYLDDIFFSDALVFPNYLRRMSLHPNEFFRGKTLKIISNIESNDILSTLIKPIEDNLYHTSEYVRRNAYLALSQLFKYKLIDYDINNLLENENDPINRYLLYKINNQENNLQNICETGIILQLNEKENIKLAEENLDSSSNLLKLHSILHFLRFANLEREELTKFVEKMFEILKNSNLKFMRVHCLKEIFGLGIESTEVLNLYENGNLELNQMIFDYVRKNNKIIEVINLYNYILNVYEGSLKDTSKNELLSSNINLPKFYENNTSTKLMILEMIKTLVEDTYCYNDNNDLIINKYIQDDNPEVQFKCLETIEEIIKRCENTKIKKFIVNNLDYLKFGKIVRKTIDILKKSSTKDEIFSVLNHFKTEKGWFVAQVYNFIKENKEEFLKKESELKSKTITLLLSLKDSSDSKIDTMVNLVLRTIIKLQNNKL</sequence>
<keyword evidence="2" id="KW-1185">Reference proteome</keyword>
<accession>A0A437AN72</accession>
<dbReference type="InterPro" id="IPR016024">
    <property type="entry name" value="ARM-type_fold"/>
</dbReference>
<evidence type="ECO:0000313" key="2">
    <source>
        <dbReference type="Proteomes" id="UP000282876"/>
    </source>
</evidence>
<dbReference type="GO" id="GO:0006888">
    <property type="term" value="P:endoplasmic reticulum to Golgi vesicle-mediated transport"/>
    <property type="evidence" value="ECO:0007669"/>
    <property type="project" value="TreeGrafter"/>
</dbReference>
<dbReference type="GO" id="GO:0030126">
    <property type="term" value="C:COPI vesicle coat"/>
    <property type="evidence" value="ECO:0007669"/>
    <property type="project" value="TreeGrafter"/>
</dbReference>
<evidence type="ECO:0000313" key="1">
    <source>
        <dbReference type="EMBL" id="RVD92559.1"/>
    </source>
</evidence>
<dbReference type="GO" id="GO:0006891">
    <property type="term" value="P:intra-Golgi vesicle-mediated transport"/>
    <property type="evidence" value="ECO:0007669"/>
    <property type="project" value="TreeGrafter"/>
</dbReference>
<proteinExistence type="predicted"/>
<dbReference type="EMBL" id="RCSS01000190">
    <property type="protein sequence ID" value="RVD92559.1"/>
    <property type="molecule type" value="Genomic_DNA"/>
</dbReference>
<dbReference type="STRING" id="291195.A0A437AN72"/>
<dbReference type="InterPro" id="IPR016460">
    <property type="entry name" value="COPB1"/>
</dbReference>
<reference evidence="1 2" key="1">
    <citation type="submission" date="2018-10" db="EMBL/GenBank/DDBJ databases">
        <title>Draft genome sequence of the microsporidian Tubulinosema ratisbonensis.</title>
        <authorList>
            <person name="Polonais V."/>
            <person name="Peyretaillade E."/>
            <person name="Niehus S."/>
            <person name="Wawrzyniak I."/>
            <person name="Franchet A."/>
            <person name="Gaspin C."/>
            <person name="Reichstadt M."/>
            <person name="Belser C."/>
            <person name="Labadie K."/>
            <person name="Delbac F."/>
            <person name="Ferrandon D."/>
        </authorList>
    </citation>
    <scope>NUCLEOTIDE SEQUENCE [LARGE SCALE GENOMIC DNA]</scope>
    <source>
        <strain evidence="1 2">Franzen</strain>
    </source>
</reference>